<feature type="transmembrane region" description="Helical" evidence="2">
    <location>
        <begin position="255"/>
        <end position="273"/>
    </location>
</feature>
<dbReference type="KEGG" id="mox:DAMO_1383"/>
<dbReference type="EMBL" id="FP565575">
    <property type="protein sequence ID" value="CBE68443.1"/>
    <property type="molecule type" value="Genomic_DNA"/>
</dbReference>
<dbReference type="eggNOG" id="COG3278">
    <property type="taxonomic scope" value="Bacteria"/>
</dbReference>
<reference evidence="3 4" key="1">
    <citation type="journal article" date="2010" name="Nature">
        <title>Nitrite-driven anaerobic methane oxidation by oxygenic bacteria.</title>
        <authorList>
            <person name="Ettwig K.F."/>
            <person name="Butler M.K."/>
            <person name="Le Paslier D."/>
            <person name="Pelletier E."/>
            <person name="Mangenot S."/>
            <person name="Kuypers M.M.M."/>
            <person name="Schreiber F."/>
            <person name="Dutilh B.E."/>
            <person name="Zedelius J."/>
            <person name="de Beer D."/>
            <person name="Gloerich J."/>
            <person name="Wessels H.J.C.T."/>
            <person name="van Allen T."/>
            <person name="Luesken F."/>
            <person name="Wu M."/>
            <person name="van de Pas-Schoonen K.T."/>
            <person name="Op den Camp H.J.M."/>
            <person name="Janssen-Megens E.M."/>
            <person name="Francoijs K-J."/>
            <person name="Stunnenberg H."/>
            <person name="Weissenbach J."/>
            <person name="Jetten M.S.M."/>
            <person name="Strous M."/>
        </authorList>
    </citation>
    <scope>NUCLEOTIDE SEQUENCE [LARGE SCALE GENOMIC DNA]</scope>
</reference>
<dbReference type="AlphaFoldDB" id="D5MFB4"/>
<dbReference type="HOGENOM" id="CLU_575810_0_0_0"/>
<feature type="region of interest" description="Disordered" evidence="1">
    <location>
        <begin position="1"/>
        <end position="31"/>
    </location>
</feature>
<evidence type="ECO:0000313" key="4">
    <source>
        <dbReference type="Proteomes" id="UP000006898"/>
    </source>
</evidence>
<feature type="transmembrane region" description="Helical" evidence="2">
    <location>
        <begin position="217"/>
        <end position="234"/>
    </location>
</feature>
<feature type="compositionally biased region" description="Basic and acidic residues" evidence="1">
    <location>
        <begin position="1"/>
        <end position="17"/>
    </location>
</feature>
<feature type="transmembrane region" description="Helical" evidence="2">
    <location>
        <begin position="47"/>
        <end position="68"/>
    </location>
</feature>
<dbReference type="STRING" id="671143.DAMO_1383"/>
<feature type="transmembrane region" description="Helical" evidence="2">
    <location>
        <begin position="395"/>
        <end position="413"/>
    </location>
</feature>
<protein>
    <recommendedName>
        <fullName evidence="5">Transmembrane protein</fullName>
    </recommendedName>
</protein>
<keyword evidence="2" id="KW-0812">Transmembrane</keyword>
<dbReference type="Gene3D" id="1.20.210.10">
    <property type="entry name" value="Cytochrome c oxidase-like, subunit I domain"/>
    <property type="match status" value="1"/>
</dbReference>
<keyword evidence="2" id="KW-1133">Transmembrane helix</keyword>
<keyword evidence="2" id="KW-0472">Membrane</keyword>
<feature type="transmembrane region" description="Helical" evidence="2">
    <location>
        <begin position="310"/>
        <end position="332"/>
    </location>
</feature>
<evidence type="ECO:0000313" key="3">
    <source>
        <dbReference type="EMBL" id="CBE68443.1"/>
    </source>
</evidence>
<dbReference type="SUPFAM" id="SSF81442">
    <property type="entry name" value="Cytochrome c oxidase subunit I-like"/>
    <property type="match status" value="1"/>
</dbReference>
<evidence type="ECO:0000256" key="1">
    <source>
        <dbReference type="SAM" id="MobiDB-lite"/>
    </source>
</evidence>
<feature type="transmembrane region" description="Helical" evidence="2">
    <location>
        <begin position="419"/>
        <end position="437"/>
    </location>
</feature>
<feature type="transmembrane region" description="Helical" evidence="2">
    <location>
        <begin position="80"/>
        <end position="101"/>
    </location>
</feature>
<dbReference type="Proteomes" id="UP000006898">
    <property type="component" value="Chromosome"/>
</dbReference>
<sequence length="474" mass="51473">MNLHRSDRLQIDLDPKQNRPTASGQAAEPIAASAPSRELMRMARLPIHFFISAVALFGLGVSVIPWVIGDLMDFFYQPRLLATTHTFTLGWITSAIMGVMYRLVPAMTKRPLRFPRLARWQFGLYIFSATGLMTHMLIGAWPPTWMAAAVIVLSVIFFAMNMWHCLGPAWHRSAAETGMCMSIGFLLLAATLGFLLALDKSRGFLSGNVLTNLASHAHLAALGWVSLTICSISYRMAPAFLLSELTLPRVAVWQVYGLAVGVAGLAMALLGWIPGTTVWSVVILLALLTYVGILQTLMRNRRIPIDWTMRHALAGVVCLLLAVGLGFSLLWIDPDGALGNRIAGAYGVLGLLGWVTNFIIGMSFKLFPGFVVGVRDRRGWPKLAITELSLLRCRPIVFILLNVGVLMLAGGLITAQATIAGLGALVLTLGGLIYVVLMGRTLSYAYRVSVPPASSDPFRILSSDSGSPNDSIIQ</sequence>
<organism evidence="3 4">
    <name type="scientific">Methylomirabilis oxygeniifera</name>
    <dbReference type="NCBI Taxonomy" id="671143"/>
    <lineage>
        <taxon>Bacteria</taxon>
        <taxon>Candidatus Methylomirabilota</taxon>
        <taxon>Candidatus Methylomirabilia</taxon>
        <taxon>Candidatus Methylomirabilales</taxon>
        <taxon>Candidatus Methylomirabilaceae</taxon>
        <taxon>Candidatus Methylomirabilis</taxon>
    </lineage>
</organism>
<name>D5MFB4_METO1</name>
<evidence type="ECO:0008006" key="5">
    <source>
        <dbReference type="Google" id="ProtNLM"/>
    </source>
</evidence>
<dbReference type="InterPro" id="IPR036927">
    <property type="entry name" value="Cyt_c_oxase-like_su1_sf"/>
</dbReference>
<feature type="transmembrane region" description="Helical" evidence="2">
    <location>
        <begin position="122"/>
        <end position="141"/>
    </location>
</feature>
<gene>
    <name evidence="3" type="ORF">DAMO_1383</name>
</gene>
<feature type="transmembrane region" description="Helical" evidence="2">
    <location>
        <begin position="279"/>
        <end position="298"/>
    </location>
</feature>
<feature type="transmembrane region" description="Helical" evidence="2">
    <location>
        <begin position="147"/>
        <end position="166"/>
    </location>
</feature>
<evidence type="ECO:0000256" key="2">
    <source>
        <dbReference type="SAM" id="Phobius"/>
    </source>
</evidence>
<accession>D5MFB4</accession>
<feature type="transmembrane region" description="Helical" evidence="2">
    <location>
        <begin position="352"/>
        <end position="374"/>
    </location>
</feature>
<proteinExistence type="predicted"/>
<feature type="transmembrane region" description="Helical" evidence="2">
    <location>
        <begin position="178"/>
        <end position="197"/>
    </location>
</feature>